<protein>
    <submittedName>
        <fullName evidence="5">Inositol transport system sugar-binding protein</fullName>
    </submittedName>
</protein>
<dbReference type="InterPro" id="IPR025997">
    <property type="entry name" value="SBP_2_dom"/>
</dbReference>
<evidence type="ECO:0000313" key="6">
    <source>
        <dbReference type="Proteomes" id="UP000028725"/>
    </source>
</evidence>
<reference evidence="5 6" key="1">
    <citation type="submission" date="2014-04" db="EMBL/GenBank/DDBJ databases">
        <title>Genome assembly of Hyalangium minutum DSM 14724.</title>
        <authorList>
            <person name="Sharma G."/>
            <person name="Subramanian S."/>
        </authorList>
    </citation>
    <scope>NUCLEOTIDE SEQUENCE [LARGE SCALE GENOMIC DNA]</scope>
    <source>
        <strain evidence="5 6">DSM 14724</strain>
    </source>
</reference>
<keyword evidence="3" id="KW-0732">Signal</keyword>
<gene>
    <name evidence="5" type="ORF">DB31_8981</name>
</gene>
<proteinExistence type="inferred from homology"/>
<name>A0A085WGF4_9BACT</name>
<dbReference type="PANTHER" id="PTHR30036:SF7">
    <property type="entry name" value="ABC TRANSPORTER PERIPLASMIC-BINDING PROTEIN YPHF"/>
    <property type="match status" value="1"/>
</dbReference>
<evidence type="ECO:0000259" key="4">
    <source>
        <dbReference type="Pfam" id="PF13407"/>
    </source>
</evidence>
<dbReference type="RefSeq" id="WP_044191804.1">
    <property type="nucleotide sequence ID" value="NZ_JMCB01000009.1"/>
</dbReference>
<comment type="subcellular location">
    <subcellularLocation>
        <location evidence="1">Cell envelope</location>
    </subcellularLocation>
</comment>
<dbReference type="PROSITE" id="PS51257">
    <property type="entry name" value="PROKAR_LIPOPROTEIN"/>
    <property type="match status" value="1"/>
</dbReference>
<dbReference type="InterPro" id="IPR028082">
    <property type="entry name" value="Peripla_BP_I"/>
</dbReference>
<organism evidence="5 6">
    <name type="scientific">Hyalangium minutum</name>
    <dbReference type="NCBI Taxonomy" id="394096"/>
    <lineage>
        <taxon>Bacteria</taxon>
        <taxon>Pseudomonadati</taxon>
        <taxon>Myxococcota</taxon>
        <taxon>Myxococcia</taxon>
        <taxon>Myxococcales</taxon>
        <taxon>Cystobacterineae</taxon>
        <taxon>Archangiaceae</taxon>
        <taxon>Hyalangium</taxon>
    </lineage>
</organism>
<evidence type="ECO:0000256" key="1">
    <source>
        <dbReference type="ARBA" id="ARBA00004196"/>
    </source>
</evidence>
<dbReference type="AlphaFoldDB" id="A0A085WGF4"/>
<evidence type="ECO:0000313" key="5">
    <source>
        <dbReference type="EMBL" id="KFE66767.1"/>
    </source>
</evidence>
<dbReference type="EMBL" id="JMCB01000009">
    <property type="protein sequence ID" value="KFE66767.1"/>
    <property type="molecule type" value="Genomic_DNA"/>
</dbReference>
<comment type="similarity">
    <text evidence="2">Belongs to the bacterial solute-binding protein 2 family.</text>
</comment>
<dbReference type="Pfam" id="PF13407">
    <property type="entry name" value="Peripla_BP_4"/>
    <property type="match status" value="1"/>
</dbReference>
<feature type="chain" id="PRO_5001799567" evidence="3">
    <location>
        <begin position="22"/>
        <end position="334"/>
    </location>
</feature>
<dbReference type="GO" id="GO:0030246">
    <property type="term" value="F:carbohydrate binding"/>
    <property type="evidence" value="ECO:0007669"/>
    <property type="project" value="TreeGrafter"/>
</dbReference>
<comment type="caution">
    <text evidence="5">The sequence shown here is derived from an EMBL/GenBank/DDBJ whole genome shotgun (WGS) entry which is preliminary data.</text>
</comment>
<dbReference type="PANTHER" id="PTHR30036">
    <property type="entry name" value="D-XYLOSE-BINDING PERIPLASMIC PROTEIN"/>
    <property type="match status" value="1"/>
</dbReference>
<dbReference type="SUPFAM" id="SSF53822">
    <property type="entry name" value="Periplasmic binding protein-like I"/>
    <property type="match status" value="1"/>
</dbReference>
<dbReference type="Gene3D" id="3.40.50.2300">
    <property type="match status" value="2"/>
</dbReference>
<accession>A0A085WGF4</accession>
<feature type="domain" description="Periplasmic binding protein" evidence="4">
    <location>
        <begin position="49"/>
        <end position="298"/>
    </location>
</feature>
<dbReference type="OrthoDB" id="257716at2"/>
<dbReference type="CDD" id="cd06312">
    <property type="entry name" value="PBP1_ABC_sugar_binding-like"/>
    <property type="match status" value="1"/>
</dbReference>
<evidence type="ECO:0000256" key="2">
    <source>
        <dbReference type="ARBA" id="ARBA00007639"/>
    </source>
</evidence>
<dbReference type="STRING" id="394096.DB31_8981"/>
<dbReference type="InterPro" id="IPR050555">
    <property type="entry name" value="Bact_Solute-Bind_Prot2"/>
</dbReference>
<dbReference type="Proteomes" id="UP000028725">
    <property type="component" value="Unassembled WGS sequence"/>
</dbReference>
<dbReference type="PATRIC" id="fig|394096.3.peg.5009"/>
<sequence>MRGYQSVRTLIGCLAIVLASACTKPEAAKPAGQEGTAQAPSAPKKDIKIAVVTHGQASDTFWSVVKNGVENAAKDTGATVTYNSPQTFDMVAMSRLIDAEVAKKPDGLVVSIPDANALSNSIKAAVAAGIPVISINSGSDVYKSLGVLLHVGQTEYDAGFGGGEKMAAAGVKNALCVNHEVGNASLDLRCKGFLDAITKAGGTGKVLAVNAADPTDSQSKVTAALGQGVDGIMTLGPLGSKAALAALKQGGNVGKVKLGTFDLTPDVLAGIRDGELEFAIDQQQYLQGYLPIVVLAQYKQYGVLPAGGILPTGPGFVTKENAARVIELSKQGIR</sequence>
<evidence type="ECO:0000256" key="3">
    <source>
        <dbReference type="SAM" id="SignalP"/>
    </source>
</evidence>
<dbReference type="GO" id="GO:0030288">
    <property type="term" value="C:outer membrane-bounded periplasmic space"/>
    <property type="evidence" value="ECO:0007669"/>
    <property type="project" value="TreeGrafter"/>
</dbReference>
<feature type="signal peptide" evidence="3">
    <location>
        <begin position="1"/>
        <end position="21"/>
    </location>
</feature>
<keyword evidence="6" id="KW-1185">Reference proteome</keyword>